<accession>A0A1F7I4W3</accession>
<reference evidence="1 2" key="1">
    <citation type="journal article" date="2016" name="Nat. Commun.">
        <title>Thousands of microbial genomes shed light on interconnected biogeochemical processes in an aquifer system.</title>
        <authorList>
            <person name="Anantharaman K."/>
            <person name="Brown C.T."/>
            <person name="Hug L.A."/>
            <person name="Sharon I."/>
            <person name="Castelle C.J."/>
            <person name="Probst A.J."/>
            <person name="Thomas B.C."/>
            <person name="Singh A."/>
            <person name="Wilkins M.J."/>
            <person name="Karaoz U."/>
            <person name="Brodie E.L."/>
            <person name="Williams K.H."/>
            <person name="Hubbard S.S."/>
            <person name="Banfield J.F."/>
        </authorList>
    </citation>
    <scope>NUCLEOTIDE SEQUENCE [LARGE SCALE GENOMIC DNA]</scope>
</reference>
<evidence type="ECO:0000313" key="1">
    <source>
        <dbReference type="EMBL" id="OGK38410.1"/>
    </source>
</evidence>
<dbReference type="EMBL" id="MGAD01000022">
    <property type="protein sequence ID" value="OGK38410.1"/>
    <property type="molecule type" value="Genomic_DNA"/>
</dbReference>
<evidence type="ECO:0000313" key="2">
    <source>
        <dbReference type="Proteomes" id="UP000178076"/>
    </source>
</evidence>
<comment type="caution">
    <text evidence="1">The sequence shown here is derived from an EMBL/GenBank/DDBJ whole genome shotgun (WGS) entry which is preliminary data.</text>
</comment>
<dbReference type="Gene3D" id="3.40.50.2000">
    <property type="entry name" value="Glycogen Phosphorylase B"/>
    <property type="match status" value="2"/>
</dbReference>
<organism evidence="1 2">
    <name type="scientific">Candidatus Roizmanbacteria bacterium RIFCSPHIGHO2_12_FULL_42_10</name>
    <dbReference type="NCBI Taxonomy" id="1802053"/>
    <lineage>
        <taxon>Bacteria</taxon>
        <taxon>Candidatus Roizmaniibacteriota</taxon>
    </lineage>
</organism>
<dbReference type="Pfam" id="PF13692">
    <property type="entry name" value="Glyco_trans_1_4"/>
    <property type="match status" value="1"/>
</dbReference>
<protein>
    <recommendedName>
        <fullName evidence="3">Glycosyltransferase subfamily 4-like N-terminal domain-containing protein</fullName>
    </recommendedName>
</protein>
<gene>
    <name evidence="1" type="ORF">A3F32_01685</name>
</gene>
<evidence type="ECO:0008006" key="3">
    <source>
        <dbReference type="Google" id="ProtNLM"/>
    </source>
</evidence>
<proteinExistence type="predicted"/>
<name>A0A1F7I4W3_9BACT</name>
<sequence length="403" mass="46270">MLTPYMPFPPSAGGQIRSYNLIKHLGKRHEIHLVALVKNDDEKRYAKQLKKFCKKIYVCKRSESPWTPTNILKSVIGMYPFLVVRNYSREAEITVQKLLSSQTFDLIHAETFYIMPHIPQTAIPIFLVEQTIEFMVYQHFVNRIKFPFLRPFFLPDILKLKYWERTFWKRARLVGAVSEEDEAKMHELVPHLKTTTIPNAAGEDLLHIYAPIKKTIKPVFLYIGNYSWLQNVEGAQILMRSIFPLIKKIIPEASCIIAGQRAFEKLGHESGYGIEIVDIPATDTKEKVVDVYSRSSIFLAPLEGPGGTRLKVLGAMAAGIPVVSSQTGISGLEVTHGKDVFIAQTREEFAQYSVQLLKDLQLYNRMRQNAHKLIENVYSWDSISQKLEKIYLALTQSYHARRN</sequence>
<dbReference type="PANTHER" id="PTHR12526">
    <property type="entry name" value="GLYCOSYLTRANSFERASE"/>
    <property type="match status" value="1"/>
</dbReference>
<dbReference type="SUPFAM" id="SSF53756">
    <property type="entry name" value="UDP-Glycosyltransferase/glycogen phosphorylase"/>
    <property type="match status" value="1"/>
</dbReference>
<dbReference type="Proteomes" id="UP000178076">
    <property type="component" value="Unassembled WGS sequence"/>
</dbReference>
<dbReference type="AlphaFoldDB" id="A0A1F7I4W3"/>
<dbReference type="CDD" id="cd03801">
    <property type="entry name" value="GT4_PimA-like"/>
    <property type="match status" value="1"/>
</dbReference>